<accession>A0A4V6NDA9</accession>
<comment type="caution">
    <text evidence="2">The sequence shown here is derived from an EMBL/GenBank/DDBJ whole genome shotgun (WGS) entry which is preliminary data.</text>
</comment>
<protein>
    <submittedName>
        <fullName evidence="2">Phospholipid transport system substrate-binding protein</fullName>
    </submittedName>
</protein>
<dbReference type="InterPro" id="IPR042245">
    <property type="entry name" value="Tgt2/MlaC_sf"/>
</dbReference>
<name>A0A4V6NDA9_9GAMM</name>
<reference evidence="2 3" key="1">
    <citation type="submission" date="2019-03" db="EMBL/GenBank/DDBJ databases">
        <title>Genomic Encyclopedia of Type Strains, Phase IV (KMG-IV): sequencing the most valuable type-strain genomes for metagenomic binning, comparative biology and taxonomic classification.</title>
        <authorList>
            <person name="Goeker M."/>
        </authorList>
    </citation>
    <scope>NUCLEOTIDE SEQUENCE [LARGE SCALE GENOMIC DNA]</scope>
    <source>
        <strain evidence="2 3">DSM 19610</strain>
    </source>
</reference>
<dbReference type="Gene3D" id="3.10.450.710">
    <property type="entry name" value="Tgt2/MlaC"/>
    <property type="match status" value="1"/>
</dbReference>
<dbReference type="Proteomes" id="UP000295707">
    <property type="component" value="Unassembled WGS sequence"/>
</dbReference>
<evidence type="ECO:0000313" key="2">
    <source>
        <dbReference type="EMBL" id="TCK17686.1"/>
    </source>
</evidence>
<organism evidence="2 3">
    <name type="scientific">Thiogranum longum</name>
    <dbReference type="NCBI Taxonomy" id="1537524"/>
    <lineage>
        <taxon>Bacteria</taxon>
        <taxon>Pseudomonadati</taxon>
        <taxon>Pseudomonadota</taxon>
        <taxon>Gammaproteobacteria</taxon>
        <taxon>Chromatiales</taxon>
        <taxon>Ectothiorhodospiraceae</taxon>
        <taxon>Thiogranum</taxon>
    </lineage>
</organism>
<proteinExistence type="predicted"/>
<evidence type="ECO:0000256" key="1">
    <source>
        <dbReference type="SAM" id="SignalP"/>
    </source>
</evidence>
<dbReference type="AlphaFoldDB" id="A0A4V6NDA9"/>
<dbReference type="EMBL" id="SMFX01000001">
    <property type="protein sequence ID" value="TCK17686.1"/>
    <property type="molecule type" value="Genomic_DNA"/>
</dbReference>
<feature type="signal peptide" evidence="1">
    <location>
        <begin position="1"/>
        <end position="20"/>
    </location>
</feature>
<dbReference type="PANTHER" id="PTHR36573:SF1">
    <property type="entry name" value="INTERMEMBRANE PHOSPHOLIPID TRANSPORT SYSTEM BINDING PROTEIN MLAC"/>
    <property type="match status" value="1"/>
</dbReference>
<dbReference type="InterPro" id="IPR008869">
    <property type="entry name" value="MlaC/ttg2D"/>
</dbReference>
<keyword evidence="1" id="KW-0732">Signal</keyword>
<keyword evidence="3" id="KW-1185">Reference proteome</keyword>
<dbReference type="RefSeq" id="WP_165869088.1">
    <property type="nucleotide sequence ID" value="NZ_SMFX01000001.1"/>
</dbReference>
<dbReference type="Pfam" id="PF05494">
    <property type="entry name" value="MlaC"/>
    <property type="match status" value="1"/>
</dbReference>
<dbReference type="PIRSF" id="PIRSF004649">
    <property type="entry name" value="MlaC"/>
    <property type="match status" value="1"/>
</dbReference>
<gene>
    <name evidence="2" type="ORF">DFR30_0926</name>
</gene>
<dbReference type="PANTHER" id="PTHR36573">
    <property type="entry name" value="INTERMEMBRANE PHOSPHOLIPID TRANSPORT SYSTEM BINDING PROTEIN MLAC"/>
    <property type="match status" value="1"/>
</dbReference>
<sequence length="196" mass="22318">MMKRYGVILILLFFPVMTHATSEAPIDLIRTTTEHVLARLDADPEIKTNLERLFVLVEENIAPNIDFRKLSRLAIGKHWRVASIDQQQRFTGEFKQLLIRTYSTALAEYSGRGITYQALNAKTVGKRAAVRATVERSGGPSIEIDYSLYQAKSGWKIYDMKVEGISLVLNYRTSFNREIRTNGMDGLIRHLAVLNQ</sequence>
<evidence type="ECO:0000313" key="3">
    <source>
        <dbReference type="Proteomes" id="UP000295707"/>
    </source>
</evidence>
<feature type="chain" id="PRO_5020502727" evidence="1">
    <location>
        <begin position="21"/>
        <end position="196"/>
    </location>
</feature>